<keyword evidence="1" id="KW-0472">Membrane</keyword>
<dbReference type="Gene3D" id="2.60.40.1820">
    <property type="match status" value="1"/>
</dbReference>
<protein>
    <submittedName>
        <fullName evidence="4">Late embryogenesis abundant protein At1g64065-like</fullName>
    </submittedName>
</protein>
<dbReference type="OrthoDB" id="1894389at2759"/>
<keyword evidence="3" id="KW-1185">Reference proteome</keyword>
<evidence type="ECO:0000256" key="1">
    <source>
        <dbReference type="SAM" id="Phobius"/>
    </source>
</evidence>
<feature type="domain" description="Late embryogenesis abundant protein LEA-2 subgroup" evidence="2">
    <location>
        <begin position="71"/>
        <end position="170"/>
    </location>
</feature>
<evidence type="ECO:0000313" key="4">
    <source>
        <dbReference type="RefSeq" id="XP_030532995.1"/>
    </source>
</evidence>
<organism evidence="3 4">
    <name type="scientific">Rhodamnia argentea</name>
    <dbReference type="NCBI Taxonomy" id="178133"/>
    <lineage>
        <taxon>Eukaryota</taxon>
        <taxon>Viridiplantae</taxon>
        <taxon>Streptophyta</taxon>
        <taxon>Embryophyta</taxon>
        <taxon>Tracheophyta</taxon>
        <taxon>Spermatophyta</taxon>
        <taxon>Magnoliopsida</taxon>
        <taxon>eudicotyledons</taxon>
        <taxon>Gunneridae</taxon>
        <taxon>Pentapetalae</taxon>
        <taxon>rosids</taxon>
        <taxon>malvids</taxon>
        <taxon>Myrtales</taxon>
        <taxon>Myrtaceae</taxon>
        <taxon>Myrtoideae</taxon>
        <taxon>Myrteae</taxon>
        <taxon>Australasian group</taxon>
        <taxon>Rhodamnia</taxon>
    </lineage>
</organism>
<evidence type="ECO:0000259" key="2">
    <source>
        <dbReference type="Pfam" id="PF03168"/>
    </source>
</evidence>
<evidence type="ECO:0000313" key="3">
    <source>
        <dbReference type="Proteomes" id="UP000827889"/>
    </source>
</evidence>
<keyword evidence="1" id="KW-0812">Transmembrane</keyword>
<feature type="transmembrane region" description="Helical" evidence="1">
    <location>
        <begin position="12"/>
        <end position="35"/>
    </location>
</feature>
<name>A0A8B8PDV6_9MYRT</name>
<dbReference type="GeneID" id="115742694"/>
<sequence length="186" mass="20519">MRTNDPRRKGKIVACVIAAVIAQTAIILLFMLLVMRIRNPKVRLNTVSIENLKLNTSTTSPSFSMQLHAQVAVKNTNFGHFKFEKTTAMISYRGVDVGSADIVKAKVRALSTKRMNVTASVSSKKFSSVPQFRSDVNSGILTLNGHAKLSGKVRLFKVFKKKKSAGMNCTMDVDTKAKVIKNLKCK</sequence>
<dbReference type="SUPFAM" id="SSF117070">
    <property type="entry name" value="LEA14-like"/>
    <property type="match status" value="1"/>
</dbReference>
<dbReference type="KEGG" id="rarg:115742694"/>
<dbReference type="RefSeq" id="XP_030532995.1">
    <property type="nucleotide sequence ID" value="XM_030677135.2"/>
</dbReference>
<dbReference type="Pfam" id="PF03168">
    <property type="entry name" value="LEA_2"/>
    <property type="match status" value="1"/>
</dbReference>
<proteinExistence type="predicted"/>
<reference evidence="4" key="1">
    <citation type="submission" date="2025-08" db="UniProtKB">
        <authorList>
            <consortium name="RefSeq"/>
        </authorList>
    </citation>
    <scope>IDENTIFICATION</scope>
    <source>
        <tissue evidence="4">Leaf</tissue>
    </source>
</reference>
<dbReference type="InterPro" id="IPR055301">
    <property type="entry name" value="Lea14-like_2"/>
</dbReference>
<dbReference type="AlphaFoldDB" id="A0A8B8PDV6"/>
<dbReference type="InterPro" id="IPR004864">
    <property type="entry name" value="LEA_2"/>
</dbReference>
<dbReference type="Proteomes" id="UP000827889">
    <property type="component" value="Chromosome 10"/>
</dbReference>
<accession>A0A8B8PDV6</accession>
<dbReference type="PANTHER" id="PTHR31852">
    <property type="entry name" value="LATE EMBRYOGENESIS ABUNDANT (LEA) HYDROXYPROLINE-RICH GLYCOPROTEIN FAMILY"/>
    <property type="match status" value="1"/>
</dbReference>
<keyword evidence="1" id="KW-1133">Transmembrane helix</keyword>
<gene>
    <name evidence="4" type="primary">LOC115742694</name>
</gene>